<comment type="caution">
    <text evidence="2">The sequence shown here is derived from an EMBL/GenBank/DDBJ whole genome shotgun (WGS) entry which is preliminary data.</text>
</comment>
<dbReference type="EMBL" id="PCVG01000085">
    <property type="protein sequence ID" value="PIQ68037.1"/>
    <property type="molecule type" value="Genomic_DNA"/>
</dbReference>
<sequence>MFSKNTMEQQKNVLTVPTSIIISAVIITGALIWKGGPPQRTSELASAQETIAQKDTISTTLSIVWGDMGQKVASVGAIDRDAFLALYEGWEEEEARRLVDTSPESIVVNKENAGIVLNILWALGLSNKSTILEKGEMADPRYGGPDRFASTGGWTVSTGNPMDHYSRHLFMKMTPEQEARVGRVASGIYRPCCDNSTHFPDCNHGMAMLGFLEMLASQGSSEQEMYTAGLALNRLWFPEQYDMVDRYVSQKGIRNADAKLLLSASMISASGFQKVAQAVKTPPAERGAGGGGCSV</sequence>
<protein>
    <submittedName>
        <fullName evidence="2">Uncharacterized protein</fullName>
    </submittedName>
</protein>
<keyword evidence="1" id="KW-0472">Membrane</keyword>
<keyword evidence="1" id="KW-1133">Transmembrane helix</keyword>
<gene>
    <name evidence="2" type="ORF">COV91_06170</name>
</gene>
<proteinExistence type="predicted"/>
<name>A0A2H0K9Z6_9BACT</name>
<reference evidence="2 3" key="1">
    <citation type="submission" date="2017-09" db="EMBL/GenBank/DDBJ databases">
        <title>Depth-based differentiation of microbial function through sediment-hosted aquifers and enrichment of novel symbionts in the deep terrestrial subsurface.</title>
        <authorList>
            <person name="Probst A.J."/>
            <person name="Ladd B."/>
            <person name="Jarett J.K."/>
            <person name="Geller-Mcgrath D.E."/>
            <person name="Sieber C.M."/>
            <person name="Emerson J.B."/>
            <person name="Anantharaman K."/>
            <person name="Thomas B.C."/>
            <person name="Malmstrom R."/>
            <person name="Stieglmeier M."/>
            <person name="Klingl A."/>
            <person name="Woyke T."/>
            <person name="Ryan C.M."/>
            <person name="Banfield J.F."/>
        </authorList>
    </citation>
    <scope>NUCLEOTIDE SEQUENCE [LARGE SCALE GENOMIC DNA]</scope>
    <source>
        <strain evidence="2">CG11_big_fil_rev_8_21_14_0_20_46_11</strain>
    </source>
</reference>
<evidence type="ECO:0000256" key="1">
    <source>
        <dbReference type="SAM" id="Phobius"/>
    </source>
</evidence>
<dbReference type="AlphaFoldDB" id="A0A2H0K9Z6"/>
<dbReference type="Proteomes" id="UP000229342">
    <property type="component" value="Unassembled WGS sequence"/>
</dbReference>
<organism evidence="2 3">
    <name type="scientific">Candidatus Taylorbacteria bacterium CG11_big_fil_rev_8_21_14_0_20_46_11</name>
    <dbReference type="NCBI Taxonomy" id="1975025"/>
    <lineage>
        <taxon>Bacteria</taxon>
        <taxon>Candidatus Tayloriibacteriota</taxon>
    </lineage>
</organism>
<feature type="transmembrane region" description="Helical" evidence="1">
    <location>
        <begin position="12"/>
        <end position="33"/>
    </location>
</feature>
<keyword evidence="1" id="KW-0812">Transmembrane</keyword>
<evidence type="ECO:0000313" key="2">
    <source>
        <dbReference type="EMBL" id="PIQ68037.1"/>
    </source>
</evidence>
<evidence type="ECO:0000313" key="3">
    <source>
        <dbReference type="Proteomes" id="UP000229342"/>
    </source>
</evidence>
<accession>A0A2H0K9Z6</accession>